<dbReference type="Proteomes" id="UP000886803">
    <property type="component" value="Unassembled WGS sequence"/>
</dbReference>
<dbReference type="PANTHER" id="PTHR45947">
    <property type="entry name" value="SULFOQUINOVOSYL TRANSFERASE SQD2"/>
    <property type="match status" value="1"/>
</dbReference>
<dbReference type="InterPro" id="IPR001296">
    <property type="entry name" value="Glyco_trans_1"/>
</dbReference>
<evidence type="ECO:0000313" key="4">
    <source>
        <dbReference type="Proteomes" id="UP000886803"/>
    </source>
</evidence>
<feature type="domain" description="Glycosyltransferase subfamily 4-like N-terminal" evidence="2">
    <location>
        <begin position="14"/>
        <end position="186"/>
    </location>
</feature>
<reference evidence="3" key="1">
    <citation type="journal article" date="2021" name="PeerJ">
        <title>Extensive microbial diversity within the chicken gut microbiome revealed by metagenomics and culture.</title>
        <authorList>
            <person name="Gilroy R."/>
            <person name="Ravi A."/>
            <person name="Getino M."/>
            <person name="Pursley I."/>
            <person name="Horton D.L."/>
            <person name="Alikhan N.F."/>
            <person name="Baker D."/>
            <person name="Gharbi K."/>
            <person name="Hall N."/>
            <person name="Watson M."/>
            <person name="Adriaenssens E.M."/>
            <person name="Foster-Nyarko E."/>
            <person name="Jarju S."/>
            <person name="Secka A."/>
            <person name="Antonio M."/>
            <person name="Oren A."/>
            <person name="Chaudhuri R.R."/>
            <person name="La Ragione R."/>
            <person name="Hildebrand F."/>
            <person name="Pallen M.J."/>
        </authorList>
    </citation>
    <scope>NUCLEOTIDE SEQUENCE</scope>
    <source>
        <strain evidence="3">ChiBcec8-13705</strain>
    </source>
</reference>
<dbReference type="EMBL" id="DWYG01000167">
    <property type="protein sequence ID" value="HJB42786.1"/>
    <property type="molecule type" value="Genomic_DNA"/>
</dbReference>
<evidence type="ECO:0000313" key="3">
    <source>
        <dbReference type="EMBL" id="HJB42786.1"/>
    </source>
</evidence>
<feature type="domain" description="Glycosyl transferase family 1" evidence="1">
    <location>
        <begin position="199"/>
        <end position="352"/>
    </location>
</feature>
<dbReference type="CDD" id="cd03801">
    <property type="entry name" value="GT4_PimA-like"/>
    <property type="match status" value="1"/>
</dbReference>
<dbReference type="GO" id="GO:0016758">
    <property type="term" value="F:hexosyltransferase activity"/>
    <property type="evidence" value="ECO:0007669"/>
    <property type="project" value="TreeGrafter"/>
</dbReference>
<protein>
    <submittedName>
        <fullName evidence="3">Glycosyltransferase family 4 protein</fullName>
    </submittedName>
</protein>
<proteinExistence type="predicted"/>
<dbReference type="PANTHER" id="PTHR45947:SF3">
    <property type="entry name" value="SULFOQUINOVOSYL TRANSFERASE SQD2"/>
    <property type="match status" value="1"/>
</dbReference>
<dbReference type="SUPFAM" id="SSF53756">
    <property type="entry name" value="UDP-Glycosyltransferase/glycogen phosphorylase"/>
    <property type="match status" value="1"/>
</dbReference>
<organism evidence="3 4">
    <name type="scientific">Candidatus Gemmiger avicola</name>
    <dbReference type="NCBI Taxonomy" id="2838605"/>
    <lineage>
        <taxon>Bacteria</taxon>
        <taxon>Bacillati</taxon>
        <taxon>Bacillota</taxon>
        <taxon>Clostridia</taxon>
        <taxon>Eubacteriales</taxon>
        <taxon>Gemmiger</taxon>
    </lineage>
</organism>
<evidence type="ECO:0000259" key="2">
    <source>
        <dbReference type="Pfam" id="PF13439"/>
    </source>
</evidence>
<sequence length="380" mass="39950">MTICFFSTQYLPTPGGVERYTWNLALRTVRDGGRAIVVTSALPGLPDHEIDADGIEIYRLPVFAAMGGRFPVLRPGPGFRALCRRLFANPIDFAVIQTRMYVESVWAAQALRRRHIPALVIDHSTGYMPMGGGLPGLAGRVYEQLACRLIAATGAPFYGVSSAVVRWLAAFGVKAAGTLPNAVDPAALAAENAADPFDWREALDLAPGAGLVAFIGRLIPEKGAVALAEAVATLPGVTLAAAGAGPEEEALRAAGAKVLGALPHHRVVQLLTQADVYCLPTRYAEGFPTTLLEAAACGCPILCTPTAGTEELLPGPRYGTLLTDTSPAALREALRPLLEDPAAARARAAAARARVEAHFTWDAVFATIKAIAERAAASAR</sequence>
<dbReference type="AlphaFoldDB" id="A0A9D2S4B1"/>
<reference evidence="3" key="2">
    <citation type="submission" date="2021-04" db="EMBL/GenBank/DDBJ databases">
        <authorList>
            <person name="Gilroy R."/>
        </authorList>
    </citation>
    <scope>NUCLEOTIDE SEQUENCE</scope>
    <source>
        <strain evidence="3">ChiBcec8-13705</strain>
    </source>
</reference>
<dbReference type="Pfam" id="PF00534">
    <property type="entry name" value="Glycos_transf_1"/>
    <property type="match status" value="1"/>
</dbReference>
<evidence type="ECO:0000259" key="1">
    <source>
        <dbReference type="Pfam" id="PF00534"/>
    </source>
</evidence>
<comment type="caution">
    <text evidence="3">The sequence shown here is derived from an EMBL/GenBank/DDBJ whole genome shotgun (WGS) entry which is preliminary data.</text>
</comment>
<name>A0A9D2S4B1_9FIRM</name>
<accession>A0A9D2S4B1</accession>
<dbReference type="Gene3D" id="3.40.50.2000">
    <property type="entry name" value="Glycogen Phosphorylase B"/>
    <property type="match status" value="2"/>
</dbReference>
<gene>
    <name evidence="3" type="ORF">H9945_09860</name>
</gene>
<dbReference type="Pfam" id="PF13439">
    <property type="entry name" value="Glyco_transf_4"/>
    <property type="match status" value="1"/>
</dbReference>
<dbReference type="InterPro" id="IPR028098">
    <property type="entry name" value="Glyco_trans_4-like_N"/>
</dbReference>
<dbReference type="InterPro" id="IPR050194">
    <property type="entry name" value="Glycosyltransferase_grp1"/>
</dbReference>